<sequence length="81" mass="9505">MAEESVPPAMNGTFWGVLVSIGLFGINIVQGWIYINTNDDKWYLRLFVRTNLKFRNPPYHYEKTYLPCTLWAVIGCDFVWN</sequence>
<name>A0A9P5Y0A8_9AGAR</name>
<comment type="caution">
    <text evidence="2">The sequence shown here is derived from an EMBL/GenBank/DDBJ whole genome shotgun (WGS) entry which is preliminary data.</text>
</comment>
<evidence type="ECO:0000313" key="2">
    <source>
        <dbReference type="EMBL" id="KAF9458951.1"/>
    </source>
</evidence>
<evidence type="ECO:0000313" key="3">
    <source>
        <dbReference type="Proteomes" id="UP000807353"/>
    </source>
</evidence>
<evidence type="ECO:0000256" key="1">
    <source>
        <dbReference type="SAM" id="Phobius"/>
    </source>
</evidence>
<accession>A0A9P5Y0A8</accession>
<feature type="transmembrane region" description="Helical" evidence="1">
    <location>
        <begin position="12"/>
        <end position="35"/>
    </location>
</feature>
<keyword evidence="3" id="KW-1185">Reference proteome</keyword>
<dbReference type="EMBL" id="MU150326">
    <property type="protein sequence ID" value="KAF9458951.1"/>
    <property type="molecule type" value="Genomic_DNA"/>
</dbReference>
<organism evidence="2 3">
    <name type="scientific">Collybia nuda</name>
    <dbReference type="NCBI Taxonomy" id="64659"/>
    <lineage>
        <taxon>Eukaryota</taxon>
        <taxon>Fungi</taxon>
        <taxon>Dikarya</taxon>
        <taxon>Basidiomycota</taxon>
        <taxon>Agaricomycotina</taxon>
        <taxon>Agaricomycetes</taxon>
        <taxon>Agaricomycetidae</taxon>
        <taxon>Agaricales</taxon>
        <taxon>Tricholomatineae</taxon>
        <taxon>Clitocybaceae</taxon>
        <taxon>Collybia</taxon>
    </lineage>
</organism>
<keyword evidence="1" id="KW-1133">Transmembrane helix</keyword>
<proteinExistence type="predicted"/>
<keyword evidence="1" id="KW-0812">Transmembrane</keyword>
<protein>
    <submittedName>
        <fullName evidence="2">Uncharacterized protein</fullName>
    </submittedName>
</protein>
<keyword evidence="1" id="KW-0472">Membrane</keyword>
<dbReference type="Proteomes" id="UP000807353">
    <property type="component" value="Unassembled WGS sequence"/>
</dbReference>
<gene>
    <name evidence="2" type="ORF">BDZ94DRAFT_1269272</name>
</gene>
<reference evidence="2" key="1">
    <citation type="submission" date="2020-11" db="EMBL/GenBank/DDBJ databases">
        <authorList>
            <consortium name="DOE Joint Genome Institute"/>
            <person name="Ahrendt S."/>
            <person name="Riley R."/>
            <person name="Andreopoulos W."/>
            <person name="Labutti K."/>
            <person name="Pangilinan J."/>
            <person name="Ruiz-Duenas F.J."/>
            <person name="Barrasa J.M."/>
            <person name="Sanchez-Garcia M."/>
            <person name="Camarero S."/>
            <person name="Miyauchi S."/>
            <person name="Serrano A."/>
            <person name="Linde D."/>
            <person name="Babiker R."/>
            <person name="Drula E."/>
            <person name="Ayuso-Fernandez I."/>
            <person name="Pacheco R."/>
            <person name="Padilla G."/>
            <person name="Ferreira P."/>
            <person name="Barriuso J."/>
            <person name="Kellner H."/>
            <person name="Castanera R."/>
            <person name="Alfaro M."/>
            <person name="Ramirez L."/>
            <person name="Pisabarro A.G."/>
            <person name="Kuo A."/>
            <person name="Tritt A."/>
            <person name="Lipzen A."/>
            <person name="He G."/>
            <person name="Yan M."/>
            <person name="Ng V."/>
            <person name="Cullen D."/>
            <person name="Martin F."/>
            <person name="Rosso M.-N."/>
            <person name="Henrissat B."/>
            <person name="Hibbett D."/>
            <person name="Martinez A.T."/>
            <person name="Grigoriev I.V."/>
        </authorList>
    </citation>
    <scope>NUCLEOTIDE SEQUENCE</scope>
    <source>
        <strain evidence="2">CBS 247.69</strain>
    </source>
</reference>
<dbReference type="OrthoDB" id="2535105at2759"/>
<dbReference type="AlphaFoldDB" id="A0A9P5Y0A8"/>